<comment type="caution">
    <text evidence="2">The sequence shown here is derived from an EMBL/GenBank/DDBJ whole genome shotgun (WGS) entry which is preliminary data.</text>
</comment>
<accession>A0ABV2T410</accession>
<name>A0ABV2T410_9BACT</name>
<dbReference type="InterPro" id="IPR029062">
    <property type="entry name" value="Class_I_gatase-like"/>
</dbReference>
<dbReference type="SUPFAM" id="SSF52317">
    <property type="entry name" value="Class I glutamine amidotransferase-like"/>
    <property type="match status" value="1"/>
</dbReference>
<dbReference type="Gene3D" id="3.40.50.880">
    <property type="match status" value="1"/>
</dbReference>
<dbReference type="InterPro" id="IPR029010">
    <property type="entry name" value="ThuA-like"/>
</dbReference>
<keyword evidence="3" id="KW-1185">Reference proteome</keyword>
<organism evidence="2 3">
    <name type="scientific">Chitinophaga defluvii</name>
    <dbReference type="NCBI Taxonomy" id="3163343"/>
    <lineage>
        <taxon>Bacteria</taxon>
        <taxon>Pseudomonadati</taxon>
        <taxon>Bacteroidota</taxon>
        <taxon>Chitinophagia</taxon>
        <taxon>Chitinophagales</taxon>
        <taxon>Chitinophagaceae</taxon>
        <taxon>Chitinophaga</taxon>
    </lineage>
</organism>
<reference evidence="2 3" key="1">
    <citation type="submission" date="2024-06" db="EMBL/GenBank/DDBJ databases">
        <title>Chitinophaga defluvii sp. nov., isolated from municipal sewage.</title>
        <authorList>
            <person name="Zhang L."/>
        </authorList>
    </citation>
    <scope>NUCLEOTIDE SEQUENCE [LARGE SCALE GENOMIC DNA]</scope>
    <source>
        <strain evidence="2 3">H8</strain>
    </source>
</reference>
<dbReference type="Proteomes" id="UP001549749">
    <property type="component" value="Unassembled WGS sequence"/>
</dbReference>
<proteinExistence type="predicted"/>
<gene>
    <name evidence="2" type="ORF">ABR189_10330</name>
</gene>
<protein>
    <submittedName>
        <fullName evidence="2">ThuA domain-containing protein</fullName>
    </submittedName>
</protein>
<dbReference type="Pfam" id="PF06283">
    <property type="entry name" value="ThuA"/>
    <property type="match status" value="1"/>
</dbReference>
<dbReference type="PANTHER" id="PTHR40469">
    <property type="entry name" value="SECRETED GLYCOSYL HYDROLASE"/>
    <property type="match status" value="1"/>
</dbReference>
<feature type="domain" description="ThuA-like" evidence="1">
    <location>
        <begin position="44"/>
        <end position="265"/>
    </location>
</feature>
<evidence type="ECO:0000313" key="2">
    <source>
        <dbReference type="EMBL" id="MET6997768.1"/>
    </source>
</evidence>
<dbReference type="RefSeq" id="WP_354660403.1">
    <property type="nucleotide sequence ID" value="NZ_JBEXAC010000001.1"/>
</dbReference>
<evidence type="ECO:0000259" key="1">
    <source>
        <dbReference type="Pfam" id="PF06283"/>
    </source>
</evidence>
<evidence type="ECO:0000313" key="3">
    <source>
        <dbReference type="Proteomes" id="UP001549749"/>
    </source>
</evidence>
<dbReference type="EMBL" id="JBEXAC010000001">
    <property type="protein sequence ID" value="MET6997768.1"/>
    <property type="molecule type" value="Genomic_DNA"/>
</dbReference>
<sequence>MNRPILPHKYFILLLFAGPLLLMLPFQAFCGIATSTPVKKRFHVIVLAENGGHHLAFTQAAKPWLNQLATDSAFSIDYITNTDRIDSTFLSRYQLFLQLDYPPYAWKKKAVDAFEHYISSGKIGWVGLHHATLLGEFDGYPIWQWFSRFMGGIRFTNYIPTFAAGKVQVEDTSHPCMKGIPASFVIAQEEWYTYNKSPRSAVYVLASVDETSYTPASDIKMGDHPVIWTNPHMAARNLYIFMGHSPILFSNTAYTTLLRNAIMWAAQGH</sequence>
<dbReference type="PANTHER" id="PTHR40469:SF2">
    <property type="entry name" value="GALACTOSE-BINDING DOMAIN-LIKE SUPERFAMILY PROTEIN"/>
    <property type="match status" value="1"/>
</dbReference>